<evidence type="ECO:0000256" key="2">
    <source>
        <dbReference type="ARBA" id="ARBA00005993"/>
    </source>
</evidence>
<evidence type="ECO:0000313" key="15">
    <source>
        <dbReference type="EMBL" id="GMR33050.1"/>
    </source>
</evidence>
<keyword evidence="4 11" id="KW-0863">Zinc-finger</keyword>
<dbReference type="PROSITE" id="PS00031">
    <property type="entry name" value="NUCLEAR_REC_DBD_1"/>
    <property type="match status" value="1"/>
</dbReference>
<dbReference type="Gene3D" id="1.10.565.10">
    <property type="entry name" value="Retinoid X Receptor"/>
    <property type="match status" value="1"/>
</dbReference>
<evidence type="ECO:0000256" key="12">
    <source>
        <dbReference type="SAM" id="MobiDB-lite"/>
    </source>
</evidence>
<dbReference type="AlphaFoldDB" id="A0AAN5C715"/>
<dbReference type="GO" id="GO:0003700">
    <property type="term" value="F:DNA-binding transcription factor activity"/>
    <property type="evidence" value="ECO:0007669"/>
    <property type="project" value="InterPro"/>
</dbReference>
<dbReference type="FunFam" id="3.30.50.10:FF:000030">
    <property type="entry name" value="Nuclear Hormone Receptor family"/>
    <property type="match status" value="1"/>
</dbReference>
<dbReference type="Gene3D" id="3.30.50.10">
    <property type="entry name" value="Erythroid Transcription Factor GATA-1, subunit A"/>
    <property type="match status" value="1"/>
</dbReference>
<dbReference type="SMART" id="SM00399">
    <property type="entry name" value="ZnF_C4"/>
    <property type="match status" value="1"/>
</dbReference>
<evidence type="ECO:0000256" key="1">
    <source>
        <dbReference type="ARBA" id="ARBA00004123"/>
    </source>
</evidence>
<accession>A0AAN5C715</accession>
<organism evidence="15 16">
    <name type="scientific">Pristionchus mayeri</name>
    <dbReference type="NCBI Taxonomy" id="1317129"/>
    <lineage>
        <taxon>Eukaryota</taxon>
        <taxon>Metazoa</taxon>
        <taxon>Ecdysozoa</taxon>
        <taxon>Nematoda</taxon>
        <taxon>Chromadorea</taxon>
        <taxon>Rhabditida</taxon>
        <taxon>Rhabditina</taxon>
        <taxon>Diplogasteromorpha</taxon>
        <taxon>Diplogasteroidea</taxon>
        <taxon>Neodiplogasteridae</taxon>
        <taxon>Pristionchus</taxon>
    </lineage>
</organism>
<keyword evidence="5 11" id="KW-0862">Zinc</keyword>
<dbReference type="SUPFAM" id="SSF57716">
    <property type="entry name" value="Glucocorticoid receptor-like (DNA-binding domain)"/>
    <property type="match status" value="1"/>
</dbReference>
<evidence type="ECO:0000256" key="8">
    <source>
        <dbReference type="ARBA" id="ARBA00023163"/>
    </source>
</evidence>
<comment type="similarity">
    <text evidence="2 11">Belongs to the nuclear hormone receptor family.</text>
</comment>
<evidence type="ECO:0000256" key="10">
    <source>
        <dbReference type="ARBA" id="ARBA00023242"/>
    </source>
</evidence>
<keyword evidence="8 11" id="KW-0804">Transcription</keyword>
<comment type="subcellular location">
    <subcellularLocation>
        <location evidence="1 11">Nucleus</location>
    </subcellularLocation>
</comment>
<feature type="compositionally biased region" description="Polar residues" evidence="12">
    <location>
        <begin position="19"/>
        <end position="32"/>
    </location>
</feature>
<evidence type="ECO:0000256" key="7">
    <source>
        <dbReference type="ARBA" id="ARBA00023125"/>
    </source>
</evidence>
<dbReference type="InterPro" id="IPR001628">
    <property type="entry name" value="Znf_hrmn_rcpt"/>
</dbReference>
<evidence type="ECO:0008006" key="17">
    <source>
        <dbReference type="Google" id="ProtNLM"/>
    </source>
</evidence>
<dbReference type="PANTHER" id="PTHR24083">
    <property type="entry name" value="NUCLEAR HORMONE RECEPTOR"/>
    <property type="match status" value="1"/>
</dbReference>
<gene>
    <name evidence="15" type="ORF">PMAYCL1PPCAC_03245</name>
</gene>
<evidence type="ECO:0000256" key="11">
    <source>
        <dbReference type="RuleBase" id="RU004334"/>
    </source>
</evidence>
<name>A0AAN5C715_9BILA</name>
<dbReference type="GO" id="GO:0000978">
    <property type="term" value="F:RNA polymerase II cis-regulatory region sequence-specific DNA binding"/>
    <property type="evidence" value="ECO:0007669"/>
    <property type="project" value="InterPro"/>
</dbReference>
<dbReference type="Pfam" id="PF00104">
    <property type="entry name" value="Hormone_recep"/>
    <property type="match status" value="1"/>
</dbReference>
<dbReference type="CDD" id="cd06157">
    <property type="entry name" value="NR_LBD"/>
    <property type="match status" value="1"/>
</dbReference>
<dbReference type="InterPro" id="IPR035500">
    <property type="entry name" value="NHR-like_dom_sf"/>
</dbReference>
<evidence type="ECO:0000256" key="4">
    <source>
        <dbReference type="ARBA" id="ARBA00022771"/>
    </source>
</evidence>
<dbReference type="Pfam" id="PF00105">
    <property type="entry name" value="zf-C4"/>
    <property type="match status" value="1"/>
</dbReference>
<dbReference type="InterPro" id="IPR013088">
    <property type="entry name" value="Znf_NHR/GATA"/>
</dbReference>
<comment type="caution">
    <text evidence="15">The sequence shown here is derived from an EMBL/GenBank/DDBJ whole genome shotgun (WGS) entry which is preliminary data.</text>
</comment>
<protein>
    <recommendedName>
        <fullName evidence="17">Nuclear receptor</fullName>
    </recommendedName>
</protein>
<evidence type="ECO:0000313" key="16">
    <source>
        <dbReference type="Proteomes" id="UP001328107"/>
    </source>
</evidence>
<evidence type="ECO:0000259" key="13">
    <source>
        <dbReference type="PROSITE" id="PS51030"/>
    </source>
</evidence>
<dbReference type="CDD" id="cd06960">
    <property type="entry name" value="NR_DBD_HNF4A"/>
    <property type="match status" value="1"/>
</dbReference>
<dbReference type="FunFam" id="1.10.565.10:FF:000081">
    <property type="entry name" value="Nuclear receptor"/>
    <property type="match status" value="1"/>
</dbReference>
<dbReference type="PROSITE" id="PS51030">
    <property type="entry name" value="NUCLEAR_REC_DBD_2"/>
    <property type="match status" value="1"/>
</dbReference>
<dbReference type="EMBL" id="BTRK01000001">
    <property type="protein sequence ID" value="GMR33050.1"/>
    <property type="molecule type" value="Genomic_DNA"/>
</dbReference>
<dbReference type="InterPro" id="IPR049636">
    <property type="entry name" value="HNF4-like_DBD"/>
</dbReference>
<dbReference type="SUPFAM" id="SSF48508">
    <property type="entry name" value="Nuclear receptor ligand-binding domain"/>
    <property type="match status" value="1"/>
</dbReference>
<keyword evidence="7 11" id="KW-0238">DNA-binding</keyword>
<evidence type="ECO:0000256" key="3">
    <source>
        <dbReference type="ARBA" id="ARBA00022723"/>
    </source>
</evidence>
<feature type="domain" description="Nuclear receptor" evidence="13">
    <location>
        <begin position="91"/>
        <end position="168"/>
    </location>
</feature>
<dbReference type="GO" id="GO:0008270">
    <property type="term" value="F:zinc ion binding"/>
    <property type="evidence" value="ECO:0007669"/>
    <property type="project" value="UniProtKB-KW"/>
</dbReference>
<keyword evidence="9 11" id="KW-0675">Receptor</keyword>
<dbReference type="GO" id="GO:0005634">
    <property type="term" value="C:nucleus"/>
    <property type="evidence" value="ECO:0007669"/>
    <property type="project" value="UniProtKB-SubCell"/>
</dbReference>
<evidence type="ECO:0000259" key="14">
    <source>
        <dbReference type="PROSITE" id="PS51843"/>
    </source>
</evidence>
<keyword evidence="16" id="KW-1185">Reference proteome</keyword>
<proteinExistence type="inferred from homology"/>
<reference evidence="16" key="1">
    <citation type="submission" date="2022-10" db="EMBL/GenBank/DDBJ databases">
        <title>Genome assembly of Pristionchus species.</title>
        <authorList>
            <person name="Yoshida K."/>
            <person name="Sommer R.J."/>
        </authorList>
    </citation>
    <scope>NUCLEOTIDE SEQUENCE [LARGE SCALE GENOMIC DNA]</scope>
    <source>
        <strain evidence="16">RS5460</strain>
    </source>
</reference>
<feature type="compositionally biased region" description="Low complexity" evidence="12">
    <location>
        <begin position="1"/>
        <end position="18"/>
    </location>
</feature>
<dbReference type="PRINTS" id="PR00047">
    <property type="entry name" value="STROIDFINGER"/>
</dbReference>
<keyword evidence="10 11" id="KW-0539">Nucleus</keyword>
<dbReference type="InterPro" id="IPR000536">
    <property type="entry name" value="Nucl_hrmn_rcpt_lig-bd"/>
</dbReference>
<sequence>MYRKPSSFSSSSSNSSSSAATSPYNQFTSSSVYFDDSSPQSSLPSQSSFPSPSMSVMHIETVPKLEPDNCEHWKQMFPPGPKDALPKNMCPESCDVCGDTATGYHYDVPSCNGCKTFFRRAVLGQRKFVCKKNGECKNSMNKEIRVKCRACRFEKCVEVGMNPMAIISETNPEKNTVVRDILSKRKLLPEQEQEQQMQLQLLQHTDMPSTSYGSSKVFVHPKVFESTVDRLIEQLLHLEVAYDRIRKSNHNCPPRGELSVNDVIQGHSQLGYDHGVAPPRVLPGGKPWFKYIPMEKRIRDRIPFEQPPYIGNGARQQCRPGPGPRKLWAMLDLVHAIEYLKTFEFFHQLPESDKTALAKNVSMMTVFITNSFTSFEIKSDVTVYPDGMIPCGGQILDYAEDVDGQHEIEMHYETIQRVKKLNLDKREYVLIKAIITCNPAIEDLASRSREIMQEQRDRYAKSLMSYLMARRGFQEGPSTYAEIMAHVDWLTRLARKTKVSIIGLVFKPVGCEVNSILSIIFLSFNLFAGYSPSYLRSWTQKPRIRTTSGRNLQIVTSPKSKPNEI</sequence>
<dbReference type="SMART" id="SM00430">
    <property type="entry name" value="HOLI"/>
    <property type="match status" value="1"/>
</dbReference>
<feature type="region of interest" description="Disordered" evidence="12">
    <location>
        <begin position="1"/>
        <end position="54"/>
    </location>
</feature>
<dbReference type="InterPro" id="IPR050274">
    <property type="entry name" value="Nuclear_hormone_rcpt_NR2"/>
</dbReference>
<dbReference type="PROSITE" id="PS51843">
    <property type="entry name" value="NR_LBD"/>
    <property type="match status" value="1"/>
</dbReference>
<feature type="compositionally biased region" description="Low complexity" evidence="12">
    <location>
        <begin position="37"/>
        <end position="54"/>
    </location>
</feature>
<evidence type="ECO:0000256" key="5">
    <source>
        <dbReference type="ARBA" id="ARBA00022833"/>
    </source>
</evidence>
<dbReference type="Proteomes" id="UP001328107">
    <property type="component" value="Unassembled WGS sequence"/>
</dbReference>
<feature type="domain" description="NR LBD" evidence="14">
    <location>
        <begin position="293"/>
        <end position="523"/>
    </location>
</feature>
<evidence type="ECO:0000256" key="6">
    <source>
        <dbReference type="ARBA" id="ARBA00023015"/>
    </source>
</evidence>
<keyword evidence="3 11" id="KW-0479">Metal-binding</keyword>
<keyword evidence="6 11" id="KW-0805">Transcription regulation</keyword>
<evidence type="ECO:0000256" key="9">
    <source>
        <dbReference type="ARBA" id="ARBA00023170"/>
    </source>
</evidence>